<feature type="transmembrane region" description="Helical" evidence="1">
    <location>
        <begin position="53"/>
        <end position="76"/>
    </location>
</feature>
<evidence type="ECO:0000313" key="2">
    <source>
        <dbReference type="EMBL" id="KAH3773464.1"/>
    </source>
</evidence>
<keyword evidence="3" id="KW-1185">Reference proteome</keyword>
<accession>A0A9D4IHH8</accession>
<keyword evidence="1" id="KW-1133">Transmembrane helix</keyword>
<dbReference type="AlphaFoldDB" id="A0A9D4IHH8"/>
<reference evidence="2" key="1">
    <citation type="journal article" date="2019" name="bioRxiv">
        <title>The Genome of the Zebra Mussel, Dreissena polymorpha: A Resource for Invasive Species Research.</title>
        <authorList>
            <person name="McCartney M.A."/>
            <person name="Auch B."/>
            <person name="Kono T."/>
            <person name="Mallez S."/>
            <person name="Zhang Y."/>
            <person name="Obille A."/>
            <person name="Becker A."/>
            <person name="Abrahante J.E."/>
            <person name="Garbe J."/>
            <person name="Badalamenti J.P."/>
            <person name="Herman A."/>
            <person name="Mangelson H."/>
            <person name="Liachko I."/>
            <person name="Sullivan S."/>
            <person name="Sone E.D."/>
            <person name="Koren S."/>
            <person name="Silverstein K.A.T."/>
            <person name="Beckman K.B."/>
            <person name="Gohl D.M."/>
        </authorList>
    </citation>
    <scope>NUCLEOTIDE SEQUENCE</scope>
    <source>
        <strain evidence="2">Duluth1</strain>
        <tissue evidence="2">Whole animal</tissue>
    </source>
</reference>
<protein>
    <submittedName>
        <fullName evidence="2">Uncharacterized protein</fullName>
    </submittedName>
</protein>
<keyword evidence="1" id="KW-0812">Transmembrane</keyword>
<dbReference type="Proteomes" id="UP000828390">
    <property type="component" value="Unassembled WGS sequence"/>
</dbReference>
<reference evidence="2" key="2">
    <citation type="submission" date="2020-11" db="EMBL/GenBank/DDBJ databases">
        <authorList>
            <person name="McCartney M.A."/>
            <person name="Auch B."/>
            <person name="Kono T."/>
            <person name="Mallez S."/>
            <person name="Becker A."/>
            <person name="Gohl D.M."/>
            <person name="Silverstein K.A.T."/>
            <person name="Koren S."/>
            <person name="Bechman K.B."/>
            <person name="Herman A."/>
            <person name="Abrahante J.E."/>
            <person name="Garbe J."/>
        </authorList>
    </citation>
    <scope>NUCLEOTIDE SEQUENCE</scope>
    <source>
        <strain evidence="2">Duluth1</strain>
        <tissue evidence="2">Whole animal</tissue>
    </source>
</reference>
<comment type="caution">
    <text evidence="2">The sequence shown here is derived from an EMBL/GenBank/DDBJ whole genome shotgun (WGS) entry which is preliminary data.</text>
</comment>
<proteinExistence type="predicted"/>
<dbReference type="EMBL" id="JAIWYP010000009">
    <property type="protein sequence ID" value="KAH3773464.1"/>
    <property type="molecule type" value="Genomic_DNA"/>
</dbReference>
<keyword evidence="1" id="KW-0472">Membrane</keyword>
<evidence type="ECO:0000256" key="1">
    <source>
        <dbReference type="SAM" id="Phobius"/>
    </source>
</evidence>
<sequence length="78" mass="8911">MLDHRRSVCLKHDSIILSRMFRLCSWTVYGNKHVPSSIIPVSNKGNSGTNNNFNMMMIVIFFAMITYTVHSILPVINP</sequence>
<gene>
    <name evidence="2" type="ORF">DPMN_174826</name>
</gene>
<name>A0A9D4IHH8_DREPO</name>
<evidence type="ECO:0000313" key="3">
    <source>
        <dbReference type="Proteomes" id="UP000828390"/>
    </source>
</evidence>
<organism evidence="2 3">
    <name type="scientific">Dreissena polymorpha</name>
    <name type="common">Zebra mussel</name>
    <name type="synonym">Mytilus polymorpha</name>
    <dbReference type="NCBI Taxonomy" id="45954"/>
    <lineage>
        <taxon>Eukaryota</taxon>
        <taxon>Metazoa</taxon>
        <taxon>Spiralia</taxon>
        <taxon>Lophotrochozoa</taxon>
        <taxon>Mollusca</taxon>
        <taxon>Bivalvia</taxon>
        <taxon>Autobranchia</taxon>
        <taxon>Heteroconchia</taxon>
        <taxon>Euheterodonta</taxon>
        <taxon>Imparidentia</taxon>
        <taxon>Neoheterodontei</taxon>
        <taxon>Myida</taxon>
        <taxon>Dreissenoidea</taxon>
        <taxon>Dreissenidae</taxon>
        <taxon>Dreissena</taxon>
    </lineage>
</organism>